<evidence type="ECO:0000313" key="3">
    <source>
        <dbReference type="Proteomes" id="UP001642260"/>
    </source>
</evidence>
<evidence type="ECO:0000313" key="2">
    <source>
        <dbReference type="EMBL" id="CAH8381056.1"/>
    </source>
</evidence>
<dbReference type="Proteomes" id="UP001642260">
    <property type="component" value="Unassembled WGS sequence"/>
</dbReference>
<comment type="caution">
    <text evidence="2">The sequence shown here is derived from an EMBL/GenBank/DDBJ whole genome shotgun (WGS) entry which is preliminary data.</text>
</comment>
<accession>A0ABC8LC12</accession>
<feature type="compositionally biased region" description="Polar residues" evidence="1">
    <location>
        <begin position="96"/>
        <end position="105"/>
    </location>
</feature>
<sequence>MNRQPRWMFRTAFRLSPKEELQSNVSVENDKAAISFKGTELTLGLPGSGSPVKDTDLHLLYSKKLDEKTFFPLVPLKYEISSSSSVKKTLPRGTKEASQSSCYEASQADENVNADLITELHGRISSVRPNSRIF</sequence>
<keyword evidence="3" id="KW-1185">Reference proteome</keyword>
<proteinExistence type="predicted"/>
<reference evidence="2 3" key="1">
    <citation type="submission" date="2022-03" db="EMBL/GenBank/DDBJ databases">
        <authorList>
            <person name="Macdonald S."/>
            <person name="Ahmed S."/>
            <person name="Newling K."/>
        </authorList>
    </citation>
    <scope>NUCLEOTIDE SEQUENCE [LARGE SCALE GENOMIC DNA]</scope>
</reference>
<evidence type="ECO:0000256" key="1">
    <source>
        <dbReference type="SAM" id="MobiDB-lite"/>
    </source>
</evidence>
<feature type="region of interest" description="Disordered" evidence="1">
    <location>
        <begin position="82"/>
        <end position="105"/>
    </location>
</feature>
<dbReference type="AlphaFoldDB" id="A0ABC8LC12"/>
<name>A0ABC8LC12_ERUVS</name>
<dbReference type="EMBL" id="CAKOAT010502932">
    <property type="protein sequence ID" value="CAH8381056.1"/>
    <property type="molecule type" value="Genomic_DNA"/>
</dbReference>
<protein>
    <submittedName>
        <fullName evidence="2">Uncharacterized protein</fullName>
    </submittedName>
</protein>
<organism evidence="2 3">
    <name type="scientific">Eruca vesicaria subsp. sativa</name>
    <name type="common">Garden rocket</name>
    <name type="synonym">Eruca sativa</name>
    <dbReference type="NCBI Taxonomy" id="29727"/>
    <lineage>
        <taxon>Eukaryota</taxon>
        <taxon>Viridiplantae</taxon>
        <taxon>Streptophyta</taxon>
        <taxon>Embryophyta</taxon>
        <taxon>Tracheophyta</taxon>
        <taxon>Spermatophyta</taxon>
        <taxon>Magnoliopsida</taxon>
        <taxon>eudicotyledons</taxon>
        <taxon>Gunneridae</taxon>
        <taxon>Pentapetalae</taxon>
        <taxon>rosids</taxon>
        <taxon>malvids</taxon>
        <taxon>Brassicales</taxon>
        <taxon>Brassicaceae</taxon>
        <taxon>Brassiceae</taxon>
        <taxon>Eruca</taxon>
    </lineage>
</organism>
<gene>
    <name evidence="2" type="ORF">ERUC_LOCUS33539</name>
</gene>